<comment type="caution">
    <text evidence="1">The sequence shown here is derived from an EMBL/GenBank/DDBJ whole genome shotgun (WGS) entry which is preliminary data.</text>
</comment>
<dbReference type="InterPro" id="IPR038695">
    <property type="entry name" value="Saro_0823-like_sf"/>
</dbReference>
<accession>A0ABW4JTB0</accession>
<organism evidence="1 2">
    <name type="scientific">Roseibium aestuarii</name>
    <dbReference type="NCBI Taxonomy" id="2600299"/>
    <lineage>
        <taxon>Bacteria</taxon>
        <taxon>Pseudomonadati</taxon>
        <taxon>Pseudomonadota</taxon>
        <taxon>Alphaproteobacteria</taxon>
        <taxon>Hyphomicrobiales</taxon>
        <taxon>Stappiaceae</taxon>
        <taxon>Roseibium</taxon>
    </lineage>
</organism>
<name>A0ABW4JTB0_9HYPH</name>
<sequence>MLALVAGVSVPVLRPALATEPAQQALSATADAQTLRLPLEIHTPETRHLFQVEVARTDKERARGLMERRDLTADQGMLFLFASAGDRYFWMKDTPLSLDIIFIGEDRRILRVAAGTEPFSERIIPSNGPARYVLEVLAGTAKRLGFGEGDLVVSDAFDLAPGE</sequence>
<proteinExistence type="predicted"/>
<dbReference type="Gene3D" id="2.60.120.1140">
    <property type="entry name" value="Protein of unknown function DUF192"/>
    <property type="match status" value="1"/>
</dbReference>
<dbReference type="Pfam" id="PF02643">
    <property type="entry name" value="DUF192"/>
    <property type="match status" value="1"/>
</dbReference>
<keyword evidence="2" id="KW-1185">Reference proteome</keyword>
<reference evidence="2" key="1">
    <citation type="journal article" date="2019" name="Int. J. Syst. Evol. Microbiol.">
        <title>The Global Catalogue of Microorganisms (GCM) 10K type strain sequencing project: providing services to taxonomists for standard genome sequencing and annotation.</title>
        <authorList>
            <consortium name="The Broad Institute Genomics Platform"/>
            <consortium name="The Broad Institute Genome Sequencing Center for Infectious Disease"/>
            <person name="Wu L."/>
            <person name="Ma J."/>
        </authorList>
    </citation>
    <scope>NUCLEOTIDE SEQUENCE [LARGE SCALE GENOMIC DNA]</scope>
    <source>
        <strain evidence="2">JCM 3369</strain>
    </source>
</reference>
<gene>
    <name evidence="1" type="ORF">ACFSC7_00870</name>
</gene>
<evidence type="ECO:0000313" key="1">
    <source>
        <dbReference type="EMBL" id="MFD1694056.1"/>
    </source>
</evidence>
<dbReference type="PANTHER" id="PTHR37953:SF1">
    <property type="entry name" value="UPF0127 PROTEIN MJ1496"/>
    <property type="match status" value="1"/>
</dbReference>
<dbReference type="InterPro" id="IPR003795">
    <property type="entry name" value="DUF192"/>
</dbReference>
<dbReference type="PANTHER" id="PTHR37953">
    <property type="entry name" value="UPF0127 PROTEIN MJ1496"/>
    <property type="match status" value="1"/>
</dbReference>
<dbReference type="Proteomes" id="UP001597327">
    <property type="component" value="Unassembled WGS sequence"/>
</dbReference>
<dbReference type="RefSeq" id="WP_149892045.1">
    <property type="nucleotide sequence ID" value="NZ_JBHUFA010000001.1"/>
</dbReference>
<dbReference type="EMBL" id="JBHUFA010000001">
    <property type="protein sequence ID" value="MFD1694056.1"/>
    <property type="molecule type" value="Genomic_DNA"/>
</dbReference>
<evidence type="ECO:0000313" key="2">
    <source>
        <dbReference type="Proteomes" id="UP001597327"/>
    </source>
</evidence>
<protein>
    <submittedName>
        <fullName evidence="1">DUF192 domain-containing protein</fullName>
    </submittedName>
</protein>